<dbReference type="Gene3D" id="2.10.60.10">
    <property type="entry name" value="CD59"/>
    <property type="match status" value="1"/>
</dbReference>
<dbReference type="InterPro" id="IPR045860">
    <property type="entry name" value="Snake_toxin-like_sf"/>
</dbReference>
<dbReference type="InterPro" id="IPR016054">
    <property type="entry name" value="LY6_UPA_recep-like"/>
</dbReference>
<name>A0ABN8M633_9CNID</name>
<reference evidence="5 6" key="1">
    <citation type="submission" date="2022-05" db="EMBL/GenBank/DDBJ databases">
        <authorList>
            <consortium name="Genoscope - CEA"/>
            <person name="William W."/>
        </authorList>
    </citation>
    <scope>NUCLEOTIDE SEQUENCE [LARGE SCALE GENOMIC DNA]</scope>
</reference>
<evidence type="ECO:0000256" key="2">
    <source>
        <dbReference type="ARBA" id="ARBA00023157"/>
    </source>
</evidence>
<dbReference type="Pfam" id="PF00021">
    <property type="entry name" value="UPAR_LY6"/>
    <property type="match status" value="1"/>
</dbReference>
<evidence type="ECO:0000313" key="5">
    <source>
        <dbReference type="EMBL" id="CAH3023069.1"/>
    </source>
</evidence>
<dbReference type="PANTHER" id="PTHR10036">
    <property type="entry name" value="CD59 GLYCOPROTEIN"/>
    <property type="match status" value="1"/>
</dbReference>
<dbReference type="CDD" id="cd00117">
    <property type="entry name" value="TFP"/>
    <property type="match status" value="1"/>
</dbReference>
<feature type="domain" description="UPAR/Ly6" evidence="4">
    <location>
        <begin position="18"/>
        <end position="112"/>
    </location>
</feature>
<dbReference type="SUPFAM" id="SSF57302">
    <property type="entry name" value="Snake toxin-like"/>
    <property type="match status" value="1"/>
</dbReference>
<organism evidence="5 6">
    <name type="scientific">Porites evermanni</name>
    <dbReference type="NCBI Taxonomy" id="104178"/>
    <lineage>
        <taxon>Eukaryota</taxon>
        <taxon>Metazoa</taxon>
        <taxon>Cnidaria</taxon>
        <taxon>Anthozoa</taxon>
        <taxon>Hexacorallia</taxon>
        <taxon>Scleractinia</taxon>
        <taxon>Fungiina</taxon>
        <taxon>Poritidae</taxon>
        <taxon>Porites</taxon>
    </lineage>
</organism>
<feature type="chain" id="PRO_5046611495" description="UPAR/Ly6 domain-containing protein" evidence="3">
    <location>
        <begin position="17"/>
        <end position="126"/>
    </location>
</feature>
<evidence type="ECO:0000313" key="6">
    <source>
        <dbReference type="Proteomes" id="UP001159427"/>
    </source>
</evidence>
<keyword evidence="2" id="KW-1015">Disulfide bond</keyword>
<proteinExistence type="predicted"/>
<feature type="signal peptide" evidence="3">
    <location>
        <begin position="1"/>
        <end position="16"/>
    </location>
</feature>
<evidence type="ECO:0000256" key="1">
    <source>
        <dbReference type="ARBA" id="ARBA00022729"/>
    </source>
</evidence>
<comment type="caution">
    <text evidence="5">The sequence shown here is derived from an EMBL/GenBank/DDBJ whole genome shotgun (WGS) entry which is preliminary data.</text>
</comment>
<keyword evidence="1 3" id="KW-0732">Signal</keyword>
<protein>
    <recommendedName>
        <fullName evidence="4">UPAR/Ly6 domain-containing protein</fullName>
    </recommendedName>
</protein>
<evidence type="ECO:0000256" key="3">
    <source>
        <dbReference type="SAM" id="SignalP"/>
    </source>
</evidence>
<accession>A0ABN8M633</accession>
<sequence length="126" mass="13536">MKILFGLAFLLCISVGKLICCNECFSLKSWDDCKNKTKVVTCLDNQDRCGKADIKAETSGVKGEVFVKGCATSSECSEKNCKKFSPSGKITKCEVECCKGDLCNGAQVPMVSAIMLLACVIVGFAR</sequence>
<dbReference type="EMBL" id="CALNXI010000246">
    <property type="protein sequence ID" value="CAH3023069.1"/>
    <property type="molecule type" value="Genomic_DNA"/>
</dbReference>
<evidence type="ECO:0000259" key="4">
    <source>
        <dbReference type="SMART" id="SM00134"/>
    </source>
</evidence>
<dbReference type="SMART" id="SM00134">
    <property type="entry name" value="LU"/>
    <property type="match status" value="1"/>
</dbReference>
<dbReference type="Proteomes" id="UP001159427">
    <property type="component" value="Unassembled WGS sequence"/>
</dbReference>
<gene>
    <name evidence="5" type="ORF">PEVE_00018034</name>
</gene>
<keyword evidence="6" id="KW-1185">Reference proteome</keyword>